<accession>A0A7Y0DT56</accession>
<keyword evidence="7" id="KW-1185">Reference proteome</keyword>
<dbReference type="PANTHER" id="PTHR30126">
    <property type="entry name" value="HTH-TYPE TRANSCRIPTIONAL REGULATOR"/>
    <property type="match status" value="1"/>
</dbReference>
<dbReference type="Pfam" id="PF00126">
    <property type="entry name" value="HTH_1"/>
    <property type="match status" value="1"/>
</dbReference>
<keyword evidence="3" id="KW-0238">DNA-binding</keyword>
<comment type="similarity">
    <text evidence="1">Belongs to the LysR transcriptional regulatory family.</text>
</comment>
<dbReference type="Gene3D" id="1.10.10.10">
    <property type="entry name" value="Winged helix-like DNA-binding domain superfamily/Winged helix DNA-binding domain"/>
    <property type="match status" value="1"/>
</dbReference>
<keyword evidence="4" id="KW-0804">Transcription</keyword>
<dbReference type="GO" id="GO:0003700">
    <property type="term" value="F:DNA-binding transcription factor activity"/>
    <property type="evidence" value="ECO:0007669"/>
    <property type="project" value="InterPro"/>
</dbReference>
<dbReference type="EMBL" id="JABBMT010000014">
    <property type="protein sequence ID" value="NMM41207.1"/>
    <property type="molecule type" value="Genomic_DNA"/>
</dbReference>
<dbReference type="InterPro" id="IPR036388">
    <property type="entry name" value="WH-like_DNA-bd_sf"/>
</dbReference>
<keyword evidence="2" id="KW-0805">Transcription regulation</keyword>
<dbReference type="GO" id="GO:0000976">
    <property type="term" value="F:transcription cis-regulatory region binding"/>
    <property type="evidence" value="ECO:0007669"/>
    <property type="project" value="TreeGrafter"/>
</dbReference>
<evidence type="ECO:0000256" key="3">
    <source>
        <dbReference type="ARBA" id="ARBA00023125"/>
    </source>
</evidence>
<sequence length="65" mass="7248">MYSQIANESHTCSSASIKAETFCTFVETGSFTRAAQQVCRTQSAVSMQMKKHEQELDNPLFVKQG</sequence>
<name>A0A7Y0DT56_9GAMM</name>
<evidence type="ECO:0000313" key="7">
    <source>
        <dbReference type="Proteomes" id="UP000570493"/>
    </source>
</evidence>
<evidence type="ECO:0000256" key="4">
    <source>
        <dbReference type="ARBA" id="ARBA00023163"/>
    </source>
</evidence>
<feature type="domain" description="HTH lysR-type" evidence="5">
    <location>
        <begin position="20"/>
        <end position="65"/>
    </location>
</feature>
<gene>
    <name evidence="6" type="ORF">HHO47_10320</name>
</gene>
<dbReference type="RefSeq" id="WP_169020238.1">
    <property type="nucleotide sequence ID" value="NZ_JABBMT010000014.1"/>
</dbReference>
<dbReference type="SUPFAM" id="SSF46785">
    <property type="entry name" value="Winged helix' DNA-binding domain"/>
    <property type="match status" value="1"/>
</dbReference>
<dbReference type="PROSITE" id="PS50931">
    <property type="entry name" value="HTH_LYSR"/>
    <property type="match status" value="1"/>
</dbReference>
<comment type="caution">
    <text evidence="6">The sequence shown here is derived from an EMBL/GenBank/DDBJ whole genome shotgun (WGS) entry which is preliminary data.</text>
</comment>
<proteinExistence type="inferred from homology"/>
<dbReference type="AlphaFoldDB" id="A0A7Y0DT56"/>
<dbReference type="InterPro" id="IPR000847">
    <property type="entry name" value="LysR_HTH_N"/>
</dbReference>
<organism evidence="6 7">
    <name type="scientific">Pseudoalteromonas arctica</name>
    <dbReference type="NCBI Taxonomy" id="394751"/>
    <lineage>
        <taxon>Bacteria</taxon>
        <taxon>Pseudomonadati</taxon>
        <taxon>Pseudomonadota</taxon>
        <taxon>Gammaproteobacteria</taxon>
        <taxon>Alteromonadales</taxon>
        <taxon>Pseudoalteromonadaceae</taxon>
        <taxon>Pseudoalteromonas</taxon>
    </lineage>
</organism>
<evidence type="ECO:0000256" key="2">
    <source>
        <dbReference type="ARBA" id="ARBA00023015"/>
    </source>
</evidence>
<reference evidence="6" key="1">
    <citation type="submission" date="2020-04" db="EMBL/GenBank/DDBJ databases">
        <title>Genome Sequencing for Pseudoaltermonas arctica.</title>
        <authorList>
            <person name="Elkins N.S."/>
        </authorList>
    </citation>
    <scope>NUCLEOTIDE SEQUENCE [LARGE SCALE GENOMIC DNA]</scope>
    <source>
        <strain evidence="6">NEC-BIFX-2020_0012</strain>
    </source>
</reference>
<dbReference type="PANTHER" id="PTHR30126:SF40">
    <property type="entry name" value="HTH-TYPE TRANSCRIPTIONAL REGULATOR GLTR"/>
    <property type="match status" value="1"/>
</dbReference>
<protein>
    <submittedName>
        <fullName evidence="6">LysR family transcriptional regulator</fullName>
    </submittedName>
</protein>
<evidence type="ECO:0000256" key="1">
    <source>
        <dbReference type="ARBA" id="ARBA00009437"/>
    </source>
</evidence>
<evidence type="ECO:0000259" key="5">
    <source>
        <dbReference type="PROSITE" id="PS50931"/>
    </source>
</evidence>
<dbReference type="InterPro" id="IPR036390">
    <property type="entry name" value="WH_DNA-bd_sf"/>
</dbReference>
<dbReference type="Proteomes" id="UP000570493">
    <property type="component" value="Unassembled WGS sequence"/>
</dbReference>
<evidence type="ECO:0000313" key="6">
    <source>
        <dbReference type="EMBL" id="NMM41207.1"/>
    </source>
</evidence>